<dbReference type="InterPro" id="IPR000182">
    <property type="entry name" value="GNAT_dom"/>
</dbReference>
<evidence type="ECO:0000313" key="3">
    <source>
        <dbReference type="Proteomes" id="UP000076079"/>
    </source>
</evidence>
<dbReference type="PROSITE" id="PS51186">
    <property type="entry name" value="GNAT"/>
    <property type="match status" value="1"/>
</dbReference>
<dbReference type="Pfam" id="PF13420">
    <property type="entry name" value="Acetyltransf_4"/>
    <property type="match status" value="1"/>
</dbReference>
<reference evidence="3" key="2">
    <citation type="submission" date="2016-04" db="EMBL/GenBank/DDBJ databases">
        <title>First Complete Genome Sequence of a Subdivision 6 Acidobacterium.</title>
        <authorList>
            <person name="Huang S."/>
            <person name="Vieira S."/>
            <person name="Bunk B."/>
            <person name="Riedel T."/>
            <person name="Sproeer C."/>
            <person name="Overmann J."/>
        </authorList>
    </citation>
    <scope>NUCLEOTIDE SEQUENCE [LARGE SCALE GENOMIC DNA]</scope>
    <source>
        <strain evidence="3">DSM 100886 HEG_-6_39</strain>
    </source>
</reference>
<dbReference type="OrthoDB" id="9798006at2"/>
<dbReference type="AlphaFoldDB" id="A0A143PVK1"/>
<keyword evidence="3" id="KW-1185">Reference proteome</keyword>
<gene>
    <name evidence="2" type="primary">bar</name>
    <name evidence="2" type="ORF">LuPra_05684</name>
</gene>
<dbReference type="InterPro" id="IPR016181">
    <property type="entry name" value="Acyl_CoA_acyltransferase"/>
</dbReference>
<dbReference type="EC" id="2.3.1.183" evidence="2"/>
<keyword evidence="2" id="KW-0808">Transferase</keyword>
<proteinExistence type="predicted"/>
<feature type="domain" description="N-acetyltransferase" evidence="1">
    <location>
        <begin position="4"/>
        <end position="165"/>
    </location>
</feature>
<reference evidence="2 3" key="1">
    <citation type="journal article" date="2016" name="Genome Announc.">
        <title>First Complete Genome Sequence of a Subdivision 6 Acidobacterium Strain.</title>
        <authorList>
            <person name="Huang S."/>
            <person name="Vieira S."/>
            <person name="Bunk B."/>
            <person name="Riedel T."/>
            <person name="Sproer C."/>
            <person name="Overmann J."/>
        </authorList>
    </citation>
    <scope>NUCLEOTIDE SEQUENCE [LARGE SCALE GENOMIC DNA]</scope>
    <source>
        <strain evidence="3">DSM 100886 HEG_-6_39</strain>
    </source>
</reference>
<dbReference type="GO" id="GO:0102971">
    <property type="term" value="F:phosphinothricin N-acetyltransferase activity"/>
    <property type="evidence" value="ECO:0007669"/>
    <property type="project" value="UniProtKB-EC"/>
</dbReference>
<dbReference type="Proteomes" id="UP000076079">
    <property type="component" value="Chromosome"/>
</dbReference>
<keyword evidence="2" id="KW-0012">Acyltransferase</keyword>
<dbReference type="PATRIC" id="fig|1813736.3.peg.5972"/>
<evidence type="ECO:0000313" key="2">
    <source>
        <dbReference type="EMBL" id="AMY12411.1"/>
    </source>
</evidence>
<name>A0A143PVK1_LUTPR</name>
<protein>
    <submittedName>
        <fullName evidence="2">Phosphinothricin N-acetyltransferase</fullName>
        <ecNumber evidence="2">2.3.1.183</ecNumber>
    </submittedName>
</protein>
<dbReference type="Gene3D" id="3.40.630.30">
    <property type="match status" value="1"/>
</dbReference>
<dbReference type="EMBL" id="CP015136">
    <property type="protein sequence ID" value="AMY12411.1"/>
    <property type="molecule type" value="Genomic_DNA"/>
</dbReference>
<evidence type="ECO:0000259" key="1">
    <source>
        <dbReference type="PROSITE" id="PS51186"/>
    </source>
</evidence>
<dbReference type="PANTHER" id="PTHR43072:SF8">
    <property type="entry name" value="ACYLTRANSFERASE FABY-RELATED"/>
    <property type="match status" value="1"/>
</dbReference>
<accession>A0A143PVK1</accession>
<dbReference type="KEGG" id="abac:LuPra_05684"/>
<dbReference type="NCBIfam" id="NF040504">
    <property type="entry name" value="resist_ArsN1b"/>
    <property type="match status" value="1"/>
</dbReference>
<dbReference type="SUPFAM" id="SSF55729">
    <property type="entry name" value="Acyl-CoA N-acyltransferases (Nat)"/>
    <property type="match status" value="1"/>
</dbReference>
<dbReference type="RefSeq" id="WP_110173872.1">
    <property type="nucleotide sequence ID" value="NZ_CP015136.1"/>
</dbReference>
<dbReference type="STRING" id="1855912.LuPra_05684"/>
<sequence length="173" mass="18612">MTGVTIRAAEAGDAPALARIYNHYVRETIVTFEEMEVSFGEMGARLAAITVGGLPWLVAAHDGKVCGYAYASPWRPRSAYRFSVETTVYLDPGITRSGIGSCLYADLLGQLEALGLHAALGGIALPNAASIALHEKFGFRKVAHLTEVGLKFGNWIDVGFWQRLLSASGETPR</sequence>
<organism evidence="2 3">
    <name type="scientific">Luteitalea pratensis</name>
    <dbReference type="NCBI Taxonomy" id="1855912"/>
    <lineage>
        <taxon>Bacteria</taxon>
        <taxon>Pseudomonadati</taxon>
        <taxon>Acidobacteriota</taxon>
        <taxon>Vicinamibacteria</taxon>
        <taxon>Vicinamibacterales</taxon>
        <taxon>Vicinamibacteraceae</taxon>
        <taxon>Luteitalea</taxon>
    </lineage>
</organism>
<dbReference type="PANTHER" id="PTHR43072">
    <property type="entry name" value="N-ACETYLTRANSFERASE"/>
    <property type="match status" value="1"/>
</dbReference>